<feature type="transmembrane region" description="Helical" evidence="1">
    <location>
        <begin position="100"/>
        <end position="116"/>
    </location>
</feature>
<evidence type="ECO:0000256" key="1">
    <source>
        <dbReference type="SAM" id="Phobius"/>
    </source>
</evidence>
<gene>
    <name evidence="2" type="ORF">RF007C_14940</name>
</gene>
<dbReference type="PATRIC" id="fig|1341157.4.peg.2385"/>
<feature type="transmembrane region" description="Helical" evidence="1">
    <location>
        <begin position="76"/>
        <end position="94"/>
    </location>
</feature>
<dbReference type="AlphaFoldDB" id="W7UWX6"/>
<organism evidence="2 3">
    <name type="scientific">Ruminococcus flavefaciens 007c</name>
    <dbReference type="NCBI Taxonomy" id="1341157"/>
    <lineage>
        <taxon>Bacteria</taxon>
        <taxon>Bacillati</taxon>
        <taxon>Bacillota</taxon>
        <taxon>Clostridia</taxon>
        <taxon>Eubacteriales</taxon>
        <taxon>Oscillospiraceae</taxon>
        <taxon>Ruminococcus</taxon>
    </lineage>
</organism>
<dbReference type="EMBL" id="ATAX01000028">
    <property type="protein sequence ID" value="EWM52907.1"/>
    <property type="molecule type" value="Genomic_DNA"/>
</dbReference>
<keyword evidence="1" id="KW-0812">Transmembrane</keyword>
<sequence length="123" mass="12953">MKTAFKVLTIFILVVNSIAGIAGVLGLSAAAKLTEGKTGADAAMGGVGVMAILFALIPIAVTIYMTICGLRGKYDMCFKISFVLMILNIVSFVLSDNKGTAVFSLVLSVAYCLMARKMDKGVY</sequence>
<evidence type="ECO:0000313" key="2">
    <source>
        <dbReference type="EMBL" id="EWM52907.1"/>
    </source>
</evidence>
<reference evidence="2 3" key="1">
    <citation type="journal article" date="2014" name="PLoS ONE">
        <title>Rumen cellulosomics: divergent fiber-degrading strategies revealed by comparative genome-wide analysis of six ruminococcal strains.</title>
        <authorList>
            <person name="Dassa B."/>
            <person name="Borovok I."/>
            <person name="Ruimy-Israeli V."/>
            <person name="Lamed R."/>
            <person name="Flint H.J."/>
            <person name="Duncan S.H."/>
            <person name="Henrissat B."/>
            <person name="Coutinho P."/>
            <person name="Morrison M."/>
            <person name="Mosoni P."/>
            <person name="Yeoman C.J."/>
            <person name="White B.A."/>
            <person name="Bayer E.A."/>
        </authorList>
    </citation>
    <scope>NUCLEOTIDE SEQUENCE [LARGE SCALE GENOMIC DNA]</scope>
    <source>
        <strain evidence="2 3">007c</strain>
    </source>
</reference>
<dbReference type="OrthoDB" id="1823007at2"/>
<comment type="caution">
    <text evidence="2">The sequence shown here is derived from an EMBL/GenBank/DDBJ whole genome shotgun (WGS) entry which is preliminary data.</text>
</comment>
<evidence type="ECO:0008006" key="4">
    <source>
        <dbReference type="Google" id="ProtNLM"/>
    </source>
</evidence>
<evidence type="ECO:0000313" key="3">
    <source>
        <dbReference type="Proteomes" id="UP000019365"/>
    </source>
</evidence>
<feature type="transmembrane region" description="Helical" evidence="1">
    <location>
        <begin position="42"/>
        <end position="64"/>
    </location>
</feature>
<protein>
    <recommendedName>
        <fullName evidence="4">DUF4064 domain-containing protein</fullName>
    </recommendedName>
</protein>
<dbReference type="RefSeq" id="WP_037300034.1">
    <property type="nucleotide sequence ID" value="NZ_ATAX01000028.1"/>
</dbReference>
<keyword evidence="1" id="KW-1133">Transmembrane helix</keyword>
<accession>W7UWX6</accession>
<name>W7UWX6_RUMFL</name>
<keyword evidence="1" id="KW-0472">Membrane</keyword>
<dbReference type="Proteomes" id="UP000019365">
    <property type="component" value="Unassembled WGS sequence"/>
</dbReference>
<feature type="transmembrane region" description="Helical" evidence="1">
    <location>
        <begin position="7"/>
        <end position="30"/>
    </location>
</feature>
<proteinExistence type="predicted"/>
<keyword evidence="3" id="KW-1185">Reference proteome</keyword>